<gene>
    <name evidence="6" type="ORF">KL86DPRO_11155</name>
</gene>
<keyword evidence="3" id="KW-0813">Transport</keyword>
<reference evidence="6" key="1">
    <citation type="submission" date="2016-04" db="EMBL/GenBank/DDBJ databases">
        <authorList>
            <person name="Evans L.H."/>
            <person name="Alamgir A."/>
            <person name="Owens N."/>
            <person name="Weber N.D."/>
            <person name="Virtaneva K."/>
            <person name="Barbian K."/>
            <person name="Babar A."/>
            <person name="Rosenke K."/>
        </authorList>
    </citation>
    <scope>NUCLEOTIDE SEQUENCE</scope>
    <source>
        <strain evidence="6">86</strain>
    </source>
</reference>
<comment type="subcellular location">
    <subcellularLocation>
        <location evidence="1">Cell envelope</location>
    </subcellularLocation>
</comment>
<dbReference type="EMBL" id="FLUQ01000001">
    <property type="protein sequence ID" value="SBV97079.1"/>
    <property type="molecule type" value="Genomic_DNA"/>
</dbReference>
<dbReference type="GO" id="GO:0030288">
    <property type="term" value="C:outer membrane-bounded periplasmic space"/>
    <property type="evidence" value="ECO:0007669"/>
    <property type="project" value="InterPro"/>
</dbReference>
<dbReference type="Gene3D" id="3.40.190.170">
    <property type="entry name" value="Bacterial extracellular solute-binding protein, family 7"/>
    <property type="match status" value="1"/>
</dbReference>
<accession>A0A212JCE6</accession>
<feature type="signal peptide" evidence="5">
    <location>
        <begin position="1"/>
        <end position="27"/>
    </location>
</feature>
<evidence type="ECO:0000313" key="6">
    <source>
        <dbReference type="EMBL" id="SBV97079.1"/>
    </source>
</evidence>
<dbReference type="PANTHER" id="PTHR33376:SF4">
    <property type="entry name" value="SIALIC ACID-BINDING PERIPLASMIC PROTEIN SIAP"/>
    <property type="match status" value="1"/>
</dbReference>
<dbReference type="PANTHER" id="PTHR33376">
    <property type="match status" value="1"/>
</dbReference>
<evidence type="ECO:0000256" key="1">
    <source>
        <dbReference type="ARBA" id="ARBA00004196"/>
    </source>
</evidence>
<name>A0A212JCE6_9DELT</name>
<evidence type="ECO:0000256" key="2">
    <source>
        <dbReference type="ARBA" id="ARBA00009023"/>
    </source>
</evidence>
<feature type="chain" id="PRO_5012058227" evidence="5">
    <location>
        <begin position="28"/>
        <end position="330"/>
    </location>
</feature>
<protein>
    <submittedName>
        <fullName evidence="6">TRAP dicarboxylate transporter, DctP subunit</fullName>
    </submittedName>
</protein>
<dbReference type="InterPro" id="IPR018389">
    <property type="entry name" value="DctP_fam"/>
</dbReference>
<sequence>MFQKTAIKALCLSVLCFGLLLGQEAFAAKKTVLKFSAGNSATNPSVIALNEKFKPMLEELTKGQVEVQIFDNSQLGGERDQMEQMQSGVLQMAYISPVLGSIYPKMNILDLPFLFRDEAHVDMVLDGPLGEEILKDLPSVGLIPLGYFENGFRVTTTSKRAINSLEDMKGLKIRTPQAPLSVAIFNALGANPTPMSFTELYSALQQGVVDGQENSYNTWTSSRFFEVQKYVAETNHMWGSFAILASASWWKRLDQGTKDAIIKTCKETSKYQRQVFRSQTADSKKMATDNGMQVTTPDLTGFRKALQPVYEDFYKQHPDYKELIQKILAL</sequence>
<dbReference type="PIRSF" id="PIRSF006470">
    <property type="entry name" value="DctB"/>
    <property type="match status" value="1"/>
</dbReference>
<evidence type="ECO:0000256" key="5">
    <source>
        <dbReference type="SAM" id="SignalP"/>
    </source>
</evidence>
<dbReference type="NCBIfam" id="NF037995">
    <property type="entry name" value="TRAP_S1"/>
    <property type="match status" value="1"/>
</dbReference>
<dbReference type="NCBIfam" id="TIGR00787">
    <property type="entry name" value="dctP"/>
    <property type="match status" value="1"/>
</dbReference>
<dbReference type="CDD" id="cd13603">
    <property type="entry name" value="PBP2_TRAP_Siap_TeaA_like"/>
    <property type="match status" value="1"/>
</dbReference>
<dbReference type="InterPro" id="IPR038404">
    <property type="entry name" value="TRAP_DctP_sf"/>
</dbReference>
<keyword evidence="4 5" id="KW-0732">Signal</keyword>
<organism evidence="6">
    <name type="scientific">uncultured delta proteobacterium</name>
    <dbReference type="NCBI Taxonomy" id="34034"/>
    <lineage>
        <taxon>Bacteria</taxon>
        <taxon>Deltaproteobacteria</taxon>
        <taxon>environmental samples</taxon>
    </lineage>
</organism>
<evidence type="ECO:0000256" key="4">
    <source>
        <dbReference type="ARBA" id="ARBA00022729"/>
    </source>
</evidence>
<dbReference type="Pfam" id="PF03480">
    <property type="entry name" value="DctP"/>
    <property type="match status" value="1"/>
</dbReference>
<comment type="similarity">
    <text evidence="2">Belongs to the bacterial solute-binding protein 7 family.</text>
</comment>
<dbReference type="GO" id="GO:0055085">
    <property type="term" value="P:transmembrane transport"/>
    <property type="evidence" value="ECO:0007669"/>
    <property type="project" value="InterPro"/>
</dbReference>
<dbReference type="InterPro" id="IPR004682">
    <property type="entry name" value="TRAP_DctP"/>
</dbReference>
<dbReference type="AlphaFoldDB" id="A0A212JCE6"/>
<proteinExistence type="inferred from homology"/>
<evidence type="ECO:0000256" key="3">
    <source>
        <dbReference type="ARBA" id="ARBA00022448"/>
    </source>
</evidence>